<evidence type="ECO:0008006" key="3">
    <source>
        <dbReference type="Google" id="ProtNLM"/>
    </source>
</evidence>
<evidence type="ECO:0000313" key="2">
    <source>
        <dbReference type="Proteomes" id="UP000294933"/>
    </source>
</evidence>
<dbReference type="OrthoDB" id="2322499at2759"/>
<sequence length="549" mass="62683">MDILFEVFMRLQPLDVLNIMYTSKGFRDLLIVPSSTFIWKAARLNIEGFPDCPPFLSEVEYAKLAFYPYCYRCGKRTPNGPQWEVLARFCGACLKDVLTDMDNWYSNRYLNASSYKVILGVIERNQSSRRRSSYFYCKPQVSRLLKHMRNLPETSSETWLADAKRNAPGISEHAKLCRQWEDDFRESRREQLWNTKLKRRHDIYEKLSQLGFGPALSQGNVGSDFADHRLVKSGVALTERIWNNIKPVLVGWLQELETTRLVLPALAAFKKSHPDVLLPGIADLLTSNKVKRVLGNLGDVPVSEESFGDLAVFVDDWRRTATLQLAGLVVNPTEERVELHDRAADKGTFAKLHLATTVFSCSCQRFVPHDATLDKARQVYMHYPWVMSHPCVTNEWSDSDDELWNAENLRYEGEAGNTVIKPIIEACGLPAEMTKTSDMDTLDPRLICLKCKRDDAKPAENIVVYTWRSAIGHALICHHKEAGYSWHQLPNEATEMAKSAESTIRGTKVVGDAAREAEIDQWGCTQCRDHKYRSSPTSIRFVKWHSTNE</sequence>
<feature type="non-terminal residue" evidence="1">
    <location>
        <position position="549"/>
    </location>
</feature>
<accession>A0A4Y7QBL7</accession>
<evidence type="ECO:0000313" key="1">
    <source>
        <dbReference type="EMBL" id="TDL24618.1"/>
    </source>
</evidence>
<dbReference type="VEuPathDB" id="FungiDB:BD410DRAFT_745304"/>
<keyword evidence="2" id="KW-1185">Reference proteome</keyword>
<name>A0A4Y7QBL7_9AGAM</name>
<dbReference type="EMBL" id="ML170166">
    <property type="protein sequence ID" value="TDL24618.1"/>
    <property type="molecule type" value="Genomic_DNA"/>
</dbReference>
<proteinExistence type="predicted"/>
<organism evidence="1 2">
    <name type="scientific">Rickenella mellea</name>
    <dbReference type="NCBI Taxonomy" id="50990"/>
    <lineage>
        <taxon>Eukaryota</taxon>
        <taxon>Fungi</taxon>
        <taxon>Dikarya</taxon>
        <taxon>Basidiomycota</taxon>
        <taxon>Agaricomycotina</taxon>
        <taxon>Agaricomycetes</taxon>
        <taxon>Hymenochaetales</taxon>
        <taxon>Rickenellaceae</taxon>
        <taxon>Rickenella</taxon>
    </lineage>
</organism>
<gene>
    <name evidence="1" type="ORF">BD410DRAFT_745304</name>
</gene>
<dbReference type="STRING" id="50990.A0A4Y7QBL7"/>
<protein>
    <recommendedName>
        <fullName evidence="3">F-box domain-containing protein</fullName>
    </recommendedName>
</protein>
<reference evidence="1 2" key="1">
    <citation type="submission" date="2018-06" db="EMBL/GenBank/DDBJ databases">
        <title>A transcriptomic atlas of mushroom development highlights an independent origin of complex multicellularity.</title>
        <authorList>
            <consortium name="DOE Joint Genome Institute"/>
            <person name="Krizsan K."/>
            <person name="Almasi E."/>
            <person name="Merenyi Z."/>
            <person name="Sahu N."/>
            <person name="Viragh M."/>
            <person name="Koszo T."/>
            <person name="Mondo S."/>
            <person name="Kiss B."/>
            <person name="Balint B."/>
            <person name="Kues U."/>
            <person name="Barry K."/>
            <person name="Hegedus J.C."/>
            <person name="Henrissat B."/>
            <person name="Johnson J."/>
            <person name="Lipzen A."/>
            <person name="Ohm R."/>
            <person name="Nagy I."/>
            <person name="Pangilinan J."/>
            <person name="Yan J."/>
            <person name="Xiong Y."/>
            <person name="Grigoriev I.V."/>
            <person name="Hibbett D.S."/>
            <person name="Nagy L.G."/>
        </authorList>
    </citation>
    <scope>NUCLEOTIDE SEQUENCE [LARGE SCALE GENOMIC DNA]</scope>
    <source>
        <strain evidence="1 2">SZMC22713</strain>
    </source>
</reference>
<dbReference type="Proteomes" id="UP000294933">
    <property type="component" value="Unassembled WGS sequence"/>
</dbReference>
<dbReference type="AlphaFoldDB" id="A0A4Y7QBL7"/>